<proteinExistence type="predicted"/>
<dbReference type="AlphaFoldDB" id="A0A2I0IA08"/>
<evidence type="ECO:0008006" key="3">
    <source>
        <dbReference type="Google" id="ProtNLM"/>
    </source>
</evidence>
<protein>
    <recommendedName>
        <fullName evidence="3">Retrovirus-related Pol polyprotein from transposon TNT 1-94</fullName>
    </recommendedName>
</protein>
<dbReference type="Proteomes" id="UP000233551">
    <property type="component" value="Unassembled WGS sequence"/>
</dbReference>
<reference evidence="1 2" key="1">
    <citation type="submission" date="2017-11" db="EMBL/GenBank/DDBJ databases">
        <title>De-novo sequencing of pomegranate (Punica granatum L.) genome.</title>
        <authorList>
            <person name="Akparov Z."/>
            <person name="Amiraslanov A."/>
            <person name="Hajiyeva S."/>
            <person name="Abbasov M."/>
            <person name="Kaur K."/>
            <person name="Hamwieh A."/>
            <person name="Solovyev V."/>
            <person name="Salamov A."/>
            <person name="Braich B."/>
            <person name="Kosarev P."/>
            <person name="Mahmoud A."/>
            <person name="Hajiyev E."/>
            <person name="Babayeva S."/>
            <person name="Izzatullayeva V."/>
            <person name="Mammadov A."/>
            <person name="Mammadov A."/>
            <person name="Sharifova S."/>
            <person name="Ojaghi J."/>
            <person name="Eynullazada K."/>
            <person name="Bayramov B."/>
            <person name="Abdulazimova A."/>
            <person name="Shahmuradov I."/>
        </authorList>
    </citation>
    <scope>NUCLEOTIDE SEQUENCE [LARGE SCALE GENOMIC DNA]</scope>
    <source>
        <strain evidence="2">cv. AG2017</strain>
        <tissue evidence="1">Leaf</tissue>
    </source>
</reference>
<sequence>MDIFNQIVMDLANVDVKIKDKDQALLLLCSLSKSYEDVVDTMLYERTSIILEDAKAALNLKELQKKVIGYQESDGEGLIAKDRSIEKGPRRGLSGVLKVSKGAPVVMKGELWNGLYVLQDKAGTMTAFKRSTLEKKYLGDLNLDKVDECKSMHSIQQFANKRCIEEAYETAGTFWACGVGVLRSPRVEGEVEPGRSWDKAVEREVDCAWLNASQGGDLLEMSHIKLEDPNTQKPG</sequence>
<gene>
    <name evidence="1" type="ORF">CRG98_038770</name>
</gene>
<comment type="caution">
    <text evidence="1">The sequence shown here is derived from an EMBL/GenBank/DDBJ whole genome shotgun (WGS) entry which is preliminary data.</text>
</comment>
<organism evidence="1 2">
    <name type="scientific">Punica granatum</name>
    <name type="common">Pomegranate</name>
    <dbReference type="NCBI Taxonomy" id="22663"/>
    <lineage>
        <taxon>Eukaryota</taxon>
        <taxon>Viridiplantae</taxon>
        <taxon>Streptophyta</taxon>
        <taxon>Embryophyta</taxon>
        <taxon>Tracheophyta</taxon>
        <taxon>Spermatophyta</taxon>
        <taxon>Magnoliopsida</taxon>
        <taxon>eudicotyledons</taxon>
        <taxon>Gunneridae</taxon>
        <taxon>Pentapetalae</taxon>
        <taxon>rosids</taxon>
        <taxon>malvids</taxon>
        <taxon>Myrtales</taxon>
        <taxon>Lythraceae</taxon>
        <taxon>Punica</taxon>
    </lineage>
</organism>
<name>A0A2I0IA08_PUNGR</name>
<dbReference type="EMBL" id="PGOL01003487">
    <property type="protein sequence ID" value="PKI40844.1"/>
    <property type="molecule type" value="Genomic_DNA"/>
</dbReference>
<evidence type="ECO:0000313" key="2">
    <source>
        <dbReference type="Proteomes" id="UP000233551"/>
    </source>
</evidence>
<keyword evidence="2" id="KW-1185">Reference proteome</keyword>
<evidence type="ECO:0000313" key="1">
    <source>
        <dbReference type="EMBL" id="PKI40844.1"/>
    </source>
</evidence>
<dbReference type="Pfam" id="PF14223">
    <property type="entry name" value="Retrotran_gag_2"/>
    <property type="match status" value="1"/>
</dbReference>
<accession>A0A2I0IA08</accession>